<feature type="domain" description="DNA helicase Pif1-like 2B" evidence="3">
    <location>
        <begin position="327"/>
        <end position="372"/>
    </location>
</feature>
<keyword evidence="1" id="KW-0378">Hydrolase</keyword>
<dbReference type="SUPFAM" id="SSF52540">
    <property type="entry name" value="P-loop containing nucleoside triphosphate hydrolases"/>
    <property type="match status" value="1"/>
</dbReference>
<accession>A0A4C1XPU9</accession>
<protein>
    <recommendedName>
        <fullName evidence="1">ATP-dependent DNA helicase</fullName>
        <ecNumber evidence="1">5.6.2.3</ecNumber>
    </recommendedName>
</protein>
<keyword evidence="1" id="KW-0233">DNA recombination</keyword>
<comment type="caution">
    <text evidence="4">The sequence shown here is derived from an EMBL/GenBank/DDBJ whole genome shotgun (WGS) entry which is preliminary data.</text>
</comment>
<dbReference type="EC" id="5.6.2.3" evidence="1"/>
<dbReference type="GO" id="GO:0043139">
    <property type="term" value="F:5'-3' DNA helicase activity"/>
    <property type="evidence" value="ECO:0007669"/>
    <property type="project" value="UniProtKB-EC"/>
</dbReference>
<evidence type="ECO:0000313" key="4">
    <source>
        <dbReference type="EMBL" id="GBP64209.1"/>
    </source>
</evidence>
<organism evidence="4 5">
    <name type="scientific">Eumeta variegata</name>
    <name type="common">Bagworm moth</name>
    <name type="synonym">Eumeta japonica</name>
    <dbReference type="NCBI Taxonomy" id="151549"/>
    <lineage>
        <taxon>Eukaryota</taxon>
        <taxon>Metazoa</taxon>
        <taxon>Ecdysozoa</taxon>
        <taxon>Arthropoda</taxon>
        <taxon>Hexapoda</taxon>
        <taxon>Insecta</taxon>
        <taxon>Pterygota</taxon>
        <taxon>Neoptera</taxon>
        <taxon>Endopterygota</taxon>
        <taxon>Lepidoptera</taxon>
        <taxon>Glossata</taxon>
        <taxon>Ditrysia</taxon>
        <taxon>Tineoidea</taxon>
        <taxon>Psychidae</taxon>
        <taxon>Oiketicinae</taxon>
        <taxon>Eumeta</taxon>
    </lineage>
</organism>
<keyword evidence="1" id="KW-0547">Nucleotide-binding</keyword>
<keyword evidence="1" id="KW-0347">Helicase</keyword>
<evidence type="ECO:0000259" key="2">
    <source>
        <dbReference type="Pfam" id="PF05970"/>
    </source>
</evidence>
<comment type="cofactor">
    <cofactor evidence="1">
        <name>Mg(2+)</name>
        <dbReference type="ChEBI" id="CHEBI:18420"/>
    </cofactor>
</comment>
<keyword evidence="1" id="KW-0234">DNA repair</keyword>
<dbReference type="InterPro" id="IPR027417">
    <property type="entry name" value="P-loop_NTPase"/>
</dbReference>
<name>A0A4C1XPU9_EUMVA</name>
<sequence length="439" mass="48885">MACKAMGLLEDDSHWENTLSEAAICSSATSLRYLFAIIVAFCQVTDSVSLWNKFRENMASDILIRQRRELVSDDLQYDQNIFDEALFELNKVVQLLSSKSINDFGLPMPANTTNSDLTNSAEYTRETSYDQSKLLQNIAQDEPRLNIDQKKVFTTLLSSIDNNEGKIFFLDAPGAVASSGIAATLLEGGRTAHSTFKLPLKIATDDNDSVCSVSKQSNTGKLIRDCSLIVWNEATMSNKTSVEALDRTMRDLHNNIQDLVNNVYPDIHNISCKTISWFKERAILSPTNEQVDKVNNLILAKIDTPTQIYYSVDTVLDSEEAVHFPTEFLNSLNPSGLPPHKMELKVGCPVILLRNLNPPKLCNGTRLLVKSLKTFIIECTILTGCGTGRCINSRIPLIPSDLPFQFKRLQFPVKISFAMTINKSQGQTFNVAGLELSVE</sequence>
<keyword evidence="5" id="KW-1185">Reference proteome</keyword>
<dbReference type="GO" id="GO:0006281">
    <property type="term" value="P:DNA repair"/>
    <property type="evidence" value="ECO:0007669"/>
    <property type="project" value="UniProtKB-KW"/>
</dbReference>
<evidence type="ECO:0000256" key="1">
    <source>
        <dbReference type="RuleBase" id="RU363044"/>
    </source>
</evidence>
<dbReference type="AlphaFoldDB" id="A0A4C1XPU9"/>
<dbReference type="Pfam" id="PF21530">
    <property type="entry name" value="Pif1_2B_dom"/>
    <property type="match status" value="1"/>
</dbReference>
<comment type="similarity">
    <text evidence="1">Belongs to the helicase family.</text>
</comment>
<dbReference type="GO" id="GO:0006310">
    <property type="term" value="P:DNA recombination"/>
    <property type="evidence" value="ECO:0007669"/>
    <property type="project" value="UniProtKB-KW"/>
</dbReference>
<dbReference type="Proteomes" id="UP000299102">
    <property type="component" value="Unassembled WGS sequence"/>
</dbReference>
<reference evidence="4 5" key="1">
    <citation type="journal article" date="2019" name="Commun. Biol.">
        <title>The bagworm genome reveals a unique fibroin gene that provides high tensile strength.</title>
        <authorList>
            <person name="Kono N."/>
            <person name="Nakamura H."/>
            <person name="Ohtoshi R."/>
            <person name="Tomita M."/>
            <person name="Numata K."/>
            <person name="Arakawa K."/>
        </authorList>
    </citation>
    <scope>NUCLEOTIDE SEQUENCE [LARGE SCALE GENOMIC DNA]</scope>
</reference>
<proteinExistence type="inferred from homology"/>
<comment type="catalytic activity">
    <reaction evidence="1">
        <text>ATP + H2O = ADP + phosphate + H(+)</text>
        <dbReference type="Rhea" id="RHEA:13065"/>
        <dbReference type="ChEBI" id="CHEBI:15377"/>
        <dbReference type="ChEBI" id="CHEBI:15378"/>
        <dbReference type="ChEBI" id="CHEBI:30616"/>
        <dbReference type="ChEBI" id="CHEBI:43474"/>
        <dbReference type="ChEBI" id="CHEBI:456216"/>
        <dbReference type="EC" id="5.6.2.3"/>
    </reaction>
</comment>
<dbReference type="GO" id="GO:0016887">
    <property type="term" value="F:ATP hydrolysis activity"/>
    <property type="evidence" value="ECO:0007669"/>
    <property type="project" value="RHEA"/>
</dbReference>
<evidence type="ECO:0000259" key="3">
    <source>
        <dbReference type="Pfam" id="PF21530"/>
    </source>
</evidence>
<dbReference type="GO" id="GO:0005524">
    <property type="term" value="F:ATP binding"/>
    <property type="evidence" value="ECO:0007669"/>
    <property type="project" value="UniProtKB-KW"/>
</dbReference>
<keyword evidence="1" id="KW-0067">ATP-binding</keyword>
<feature type="domain" description="DNA helicase Pif1-like DEAD-box helicase" evidence="2">
    <location>
        <begin position="175"/>
        <end position="257"/>
    </location>
</feature>
<dbReference type="OrthoDB" id="272985at2759"/>
<dbReference type="PANTHER" id="PTHR10492">
    <property type="match status" value="1"/>
</dbReference>
<dbReference type="Pfam" id="PF05970">
    <property type="entry name" value="PIF1"/>
    <property type="match status" value="1"/>
</dbReference>
<dbReference type="InterPro" id="IPR010285">
    <property type="entry name" value="DNA_helicase_pif1-like_DEAD"/>
</dbReference>
<evidence type="ECO:0000313" key="5">
    <source>
        <dbReference type="Proteomes" id="UP000299102"/>
    </source>
</evidence>
<dbReference type="Gene3D" id="3.40.50.300">
    <property type="entry name" value="P-loop containing nucleotide triphosphate hydrolases"/>
    <property type="match status" value="1"/>
</dbReference>
<dbReference type="GO" id="GO:0000723">
    <property type="term" value="P:telomere maintenance"/>
    <property type="evidence" value="ECO:0007669"/>
    <property type="project" value="InterPro"/>
</dbReference>
<dbReference type="PANTHER" id="PTHR10492:SF57">
    <property type="entry name" value="ATP-DEPENDENT DNA HELICASE"/>
    <property type="match status" value="1"/>
</dbReference>
<dbReference type="EMBL" id="BGZK01000891">
    <property type="protein sequence ID" value="GBP64209.1"/>
    <property type="molecule type" value="Genomic_DNA"/>
</dbReference>
<dbReference type="STRING" id="151549.A0A4C1XPU9"/>
<keyword evidence="1" id="KW-0227">DNA damage</keyword>
<dbReference type="InterPro" id="IPR049163">
    <property type="entry name" value="Pif1-like_2B_dom"/>
</dbReference>
<gene>
    <name evidence="4" type="ORF">EVAR_38696_1</name>
</gene>